<dbReference type="AlphaFoldDB" id="A0AAD8P7Z3"/>
<protein>
    <submittedName>
        <fullName evidence="2">Uncharacterized protein</fullName>
    </submittedName>
</protein>
<feature type="chain" id="PRO_5041910031" evidence="1">
    <location>
        <begin position="27"/>
        <end position="365"/>
    </location>
</feature>
<keyword evidence="3" id="KW-1185">Reference proteome</keyword>
<name>A0AAD8P7Z3_BABGI</name>
<gene>
    <name evidence="2" type="ORF">BgAZ_400800</name>
</gene>
<proteinExistence type="predicted"/>
<dbReference type="EMBL" id="JAVEPI010000004">
    <property type="protein sequence ID" value="KAK1442050.1"/>
    <property type="molecule type" value="Genomic_DNA"/>
</dbReference>
<keyword evidence="1" id="KW-0732">Signal</keyword>
<accession>A0AAD8P7Z3</accession>
<evidence type="ECO:0000313" key="3">
    <source>
        <dbReference type="Proteomes" id="UP001230268"/>
    </source>
</evidence>
<dbReference type="Proteomes" id="UP001230268">
    <property type="component" value="Unassembled WGS sequence"/>
</dbReference>
<sequence>MQMFFMRQTLIFLALVVISQIEPTIGEPDKKGENVVTGIVAIEDRKYRVACNCPHNVQSLENMIYLSRGLCHPSKIKVRTNGHSDLEEFKLIHNVFRLLPHEDFKNVAMFHIASMDGRVKGKNFYAPGGDLGLFTVSMLNHYSGGSIPNQEAVTSFLRQYVKQLPEGRAFYHATDSKAVDTIRTGLEWEIIDITNIDKTYQKRVKELLNLGAYGDPFMKFLIDKYHNYPEKKNLVLFCINAFFEVVWDKEDSAWENLILEILEGDISPSAVVEVSVSKGCQLSRMVPQVPAAMDSKHQLLIYTEAAANQRKGEMATYLYKQHVQRDRNIPLDELVQHLDKLVHTLMEEFVSRNVDVLRFYNITFV</sequence>
<evidence type="ECO:0000256" key="1">
    <source>
        <dbReference type="SAM" id="SignalP"/>
    </source>
</evidence>
<comment type="caution">
    <text evidence="2">The sequence shown here is derived from an EMBL/GenBank/DDBJ whole genome shotgun (WGS) entry which is preliminary data.</text>
</comment>
<feature type="signal peptide" evidence="1">
    <location>
        <begin position="1"/>
        <end position="26"/>
    </location>
</feature>
<organism evidence="2 3">
    <name type="scientific">Babesia gibsoni</name>
    <dbReference type="NCBI Taxonomy" id="33632"/>
    <lineage>
        <taxon>Eukaryota</taxon>
        <taxon>Sar</taxon>
        <taxon>Alveolata</taxon>
        <taxon>Apicomplexa</taxon>
        <taxon>Aconoidasida</taxon>
        <taxon>Piroplasmida</taxon>
        <taxon>Babesiidae</taxon>
        <taxon>Babesia</taxon>
    </lineage>
</organism>
<reference evidence="2" key="1">
    <citation type="submission" date="2023-08" db="EMBL/GenBank/DDBJ databases">
        <title>Draft sequence of the Babesia gibsoni genome.</title>
        <authorList>
            <person name="Yamagishi J.Y."/>
            <person name="Xuan X.X."/>
        </authorList>
    </citation>
    <scope>NUCLEOTIDE SEQUENCE</scope>
    <source>
        <strain evidence="2">Azabu</strain>
    </source>
</reference>
<evidence type="ECO:0000313" key="2">
    <source>
        <dbReference type="EMBL" id="KAK1442050.1"/>
    </source>
</evidence>